<dbReference type="STRING" id="38488.A0A4Y8D1B3"/>
<dbReference type="InterPro" id="IPR010730">
    <property type="entry name" value="HET"/>
</dbReference>
<feature type="compositionally biased region" description="Polar residues" evidence="1">
    <location>
        <begin position="1"/>
        <end position="14"/>
    </location>
</feature>
<dbReference type="Proteomes" id="UP000297299">
    <property type="component" value="Unassembled WGS sequence"/>
</dbReference>
<evidence type="ECO:0000313" key="3">
    <source>
        <dbReference type="EMBL" id="TEY57656.1"/>
    </source>
</evidence>
<reference evidence="3 4" key="1">
    <citation type="submission" date="2017-11" db="EMBL/GenBank/DDBJ databases">
        <title>Comparative genomics of Botrytis spp.</title>
        <authorList>
            <person name="Valero-Jimenez C.A."/>
            <person name="Tapia P."/>
            <person name="Veloso J."/>
            <person name="Silva-Moreno E."/>
            <person name="Staats M."/>
            <person name="Valdes J.H."/>
            <person name="Van Kan J.A.L."/>
        </authorList>
    </citation>
    <scope>NUCLEOTIDE SEQUENCE [LARGE SCALE GENOMIC DNA]</scope>
    <source>
        <strain evidence="3 4">MUCL2830</strain>
    </source>
</reference>
<evidence type="ECO:0000313" key="4">
    <source>
        <dbReference type="Proteomes" id="UP000297299"/>
    </source>
</evidence>
<dbReference type="OrthoDB" id="3560191at2759"/>
<evidence type="ECO:0000259" key="2">
    <source>
        <dbReference type="Pfam" id="PF06985"/>
    </source>
</evidence>
<gene>
    <name evidence="3" type="ORF">BOTCAL_0210g00170</name>
</gene>
<comment type="caution">
    <text evidence="3">The sequence shown here is derived from an EMBL/GenBank/DDBJ whole genome shotgun (WGS) entry which is preliminary data.</text>
</comment>
<sequence length="707" mass="80874">MSISSTSGSLQSHLPSCKKKFPSHSPICPRCQEFLDLCEFNQIVPLSHSESLKLSTSRIVENCFLCSQFLGLYLAEPAQQDKYIEALRLNPQRVFDGFQQWSFCYSINSHNIARIFPPYHHTEEEIKNRSDSISSELQMLGVYSQKELAGFECFISVASSTRSDESLNFSKQWLQNCNENHVSCSRTATTYPNFFPTRLIDIGIEKSMITPRLCLRKDIPSNSVYFTLSHCWGKIVPKITLLQSNIEFMLREINFSHLSNTFQDALWLVQKLGGRYIWIDSLCIIQDSENDWLVESASMCDVYSNSYCNICATAAKDGSEGLFRDRKPLQVQQGWFQTASDEDNRCVFDAYAWAKEVENSVLSSRAWVCQERLLSRRNLHFGSRQLFWECRDHEASETFPKGIPEVVFQRSIVKSEVKVLLSGIDKCQADMSFKGAQIWEEIVQLFMRSNITFKTDRLAAIGGMANAASQTIGGKYLAGVWENHLLSGILWNAGYNPSKTSKFTLAPPETQEFIAPSWSWASFNAEIDFPPPRTHRSEGIEQFLQILETHVDLAIDNPFGKVCGGYIKLKGDIAPATCYHPKISGSELSGKDFEILFGQDNRELESLSSTLAYYDFEDMSEIDHKGVYLLPVCRFPSWYDTWEIRALILFPTNRARWEFRRCGIFIYSTDEAHEDLMSECESFSRGEKYESSEFGRQDDGKFIIKIF</sequence>
<dbReference type="AlphaFoldDB" id="A0A4Y8D1B3"/>
<feature type="domain" description="Heterokaryon incompatibility" evidence="2">
    <location>
        <begin position="225"/>
        <end position="371"/>
    </location>
</feature>
<name>A0A4Y8D1B3_9HELO</name>
<dbReference type="EMBL" id="PHWZ01000210">
    <property type="protein sequence ID" value="TEY57656.1"/>
    <property type="molecule type" value="Genomic_DNA"/>
</dbReference>
<evidence type="ECO:0000256" key="1">
    <source>
        <dbReference type="SAM" id="MobiDB-lite"/>
    </source>
</evidence>
<proteinExistence type="predicted"/>
<dbReference type="PANTHER" id="PTHR33112:SF10">
    <property type="entry name" value="TOL"/>
    <property type="match status" value="1"/>
</dbReference>
<dbReference type="PANTHER" id="PTHR33112">
    <property type="entry name" value="DOMAIN PROTEIN, PUTATIVE-RELATED"/>
    <property type="match status" value="1"/>
</dbReference>
<accession>A0A4Y8D1B3</accession>
<dbReference type="Pfam" id="PF06985">
    <property type="entry name" value="HET"/>
    <property type="match status" value="1"/>
</dbReference>
<feature type="region of interest" description="Disordered" evidence="1">
    <location>
        <begin position="1"/>
        <end position="23"/>
    </location>
</feature>
<keyword evidence="4" id="KW-1185">Reference proteome</keyword>
<protein>
    <recommendedName>
        <fullName evidence="2">Heterokaryon incompatibility domain-containing protein</fullName>
    </recommendedName>
</protein>
<organism evidence="3 4">
    <name type="scientific">Botryotinia calthae</name>
    <dbReference type="NCBI Taxonomy" id="38488"/>
    <lineage>
        <taxon>Eukaryota</taxon>
        <taxon>Fungi</taxon>
        <taxon>Dikarya</taxon>
        <taxon>Ascomycota</taxon>
        <taxon>Pezizomycotina</taxon>
        <taxon>Leotiomycetes</taxon>
        <taxon>Helotiales</taxon>
        <taxon>Sclerotiniaceae</taxon>
        <taxon>Botryotinia</taxon>
    </lineage>
</organism>